<protein>
    <submittedName>
        <fullName evidence="1 2">Uncharacterized protein</fullName>
    </submittedName>
</protein>
<reference evidence="3" key="1">
    <citation type="submission" date="2012-12" db="EMBL/GenBank/DDBJ databases">
        <authorList>
            <person name="Hellsten U."/>
            <person name="Grimwood J."/>
            <person name="Chapman J.A."/>
            <person name="Shapiro H."/>
            <person name="Aerts A."/>
            <person name="Otillar R.P."/>
            <person name="Terry A.Y."/>
            <person name="Boore J.L."/>
            <person name="Simakov O."/>
            <person name="Marletaz F."/>
            <person name="Cho S.-J."/>
            <person name="Edsinger-Gonzales E."/>
            <person name="Havlak P."/>
            <person name="Kuo D.-H."/>
            <person name="Larsson T."/>
            <person name="Lv J."/>
            <person name="Arendt D."/>
            <person name="Savage R."/>
            <person name="Osoegawa K."/>
            <person name="de Jong P."/>
            <person name="Lindberg D.R."/>
            <person name="Seaver E.C."/>
            <person name="Weisblat D.A."/>
            <person name="Putnam N.H."/>
            <person name="Grigoriev I.V."/>
            <person name="Rokhsar D.S."/>
        </authorList>
    </citation>
    <scope>NUCLEOTIDE SEQUENCE</scope>
    <source>
        <strain evidence="3">I ESC-2004</strain>
    </source>
</reference>
<dbReference type="EnsemblMetazoa" id="CapteT49152">
    <property type="protein sequence ID" value="CapteP49152"/>
    <property type="gene ID" value="CapteG49152"/>
</dbReference>
<organism evidence="1">
    <name type="scientific">Capitella teleta</name>
    <name type="common">Polychaete worm</name>
    <dbReference type="NCBI Taxonomy" id="283909"/>
    <lineage>
        <taxon>Eukaryota</taxon>
        <taxon>Metazoa</taxon>
        <taxon>Spiralia</taxon>
        <taxon>Lophotrochozoa</taxon>
        <taxon>Annelida</taxon>
        <taxon>Polychaeta</taxon>
        <taxon>Sedentaria</taxon>
        <taxon>Scolecida</taxon>
        <taxon>Capitellidae</taxon>
        <taxon>Capitella</taxon>
    </lineage>
</organism>
<dbReference type="STRING" id="283909.R7VJ21"/>
<dbReference type="Pfam" id="PF00653">
    <property type="entry name" value="BIR"/>
    <property type="match status" value="1"/>
</dbReference>
<dbReference type="PROSITE" id="PS50143">
    <property type="entry name" value="BIR_REPEAT_2"/>
    <property type="match status" value="1"/>
</dbReference>
<evidence type="ECO:0000313" key="1">
    <source>
        <dbReference type="EMBL" id="ELU15700.1"/>
    </source>
</evidence>
<dbReference type="HOGENOM" id="CLU_016347_5_2_1"/>
<feature type="non-terminal residue" evidence="1">
    <location>
        <position position="1"/>
    </location>
</feature>
<dbReference type="PANTHER" id="PTHR10044">
    <property type="entry name" value="INHIBITOR OF APOPTOSIS"/>
    <property type="match status" value="1"/>
</dbReference>
<dbReference type="Gene3D" id="1.10.1170.10">
    <property type="entry name" value="Inhibitor Of Apoptosis Protein (2mihbC-IAP-1), Chain A"/>
    <property type="match status" value="1"/>
</dbReference>
<proteinExistence type="predicted"/>
<dbReference type="OrthoDB" id="4034597at2759"/>
<name>R7VJ21_CAPTE</name>
<dbReference type="SUPFAM" id="SSF57924">
    <property type="entry name" value="Inhibitor of apoptosis (IAP) repeat"/>
    <property type="match status" value="1"/>
</dbReference>
<reference evidence="2" key="3">
    <citation type="submission" date="2015-06" db="UniProtKB">
        <authorList>
            <consortium name="EnsemblMetazoa"/>
        </authorList>
    </citation>
    <scope>IDENTIFICATION</scope>
</reference>
<dbReference type="InterPro" id="IPR050784">
    <property type="entry name" value="IAP"/>
</dbReference>
<dbReference type="GO" id="GO:0061630">
    <property type="term" value="F:ubiquitin protein ligase activity"/>
    <property type="evidence" value="ECO:0007669"/>
    <property type="project" value="TreeGrafter"/>
</dbReference>
<dbReference type="GO" id="GO:0043027">
    <property type="term" value="F:cysteine-type endopeptidase inhibitor activity involved in apoptotic process"/>
    <property type="evidence" value="ECO:0007669"/>
    <property type="project" value="TreeGrafter"/>
</dbReference>
<dbReference type="EMBL" id="AMQN01004477">
    <property type="status" value="NOT_ANNOTATED_CDS"/>
    <property type="molecule type" value="Genomic_DNA"/>
</dbReference>
<feature type="non-terminal residue" evidence="1">
    <location>
        <position position="81"/>
    </location>
</feature>
<dbReference type="InterPro" id="IPR001370">
    <property type="entry name" value="BIR_rpt"/>
</dbReference>
<dbReference type="SMART" id="SM00238">
    <property type="entry name" value="BIR"/>
    <property type="match status" value="1"/>
</dbReference>
<dbReference type="GO" id="GO:0051726">
    <property type="term" value="P:regulation of cell cycle"/>
    <property type="evidence" value="ECO:0007669"/>
    <property type="project" value="TreeGrafter"/>
</dbReference>
<sequence>PDMKEEVNRQLTFNNWLHHFPVKASALAKAGFFFIGPGDRVECAFCGGRVSKWVPGDSALGKHQHLFPTCLIVENLSMKGQ</sequence>
<dbReference type="GO" id="GO:0031398">
    <property type="term" value="P:positive regulation of protein ubiquitination"/>
    <property type="evidence" value="ECO:0007669"/>
    <property type="project" value="TreeGrafter"/>
</dbReference>
<gene>
    <name evidence="1" type="ORF">CAPTEDRAFT_49152</name>
</gene>
<dbReference type="AlphaFoldDB" id="R7VJ21"/>
<dbReference type="EMBL" id="KB293638">
    <property type="protein sequence ID" value="ELU15700.1"/>
    <property type="molecule type" value="Genomic_DNA"/>
</dbReference>
<dbReference type="GO" id="GO:0043066">
    <property type="term" value="P:negative regulation of apoptotic process"/>
    <property type="evidence" value="ECO:0007669"/>
    <property type="project" value="TreeGrafter"/>
</dbReference>
<keyword evidence="3" id="KW-1185">Reference proteome</keyword>
<accession>R7VJ21</accession>
<dbReference type="GO" id="GO:0005737">
    <property type="term" value="C:cytoplasm"/>
    <property type="evidence" value="ECO:0007669"/>
    <property type="project" value="TreeGrafter"/>
</dbReference>
<evidence type="ECO:0000313" key="2">
    <source>
        <dbReference type="EnsemblMetazoa" id="CapteP49152"/>
    </source>
</evidence>
<dbReference type="GO" id="GO:0005634">
    <property type="term" value="C:nucleus"/>
    <property type="evidence" value="ECO:0007669"/>
    <property type="project" value="TreeGrafter"/>
</dbReference>
<dbReference type="CDD" id="cd00022">
    <property type="entry name" value="BIR"/>
    <property type="match status" value="1"/>
</dbReference>
<dbReference type="PANTHER" id="PTHR10044:SF139">
    <property type="entry name" value="DEATH-ASSOCIATED INHIBITOR OF APOPTOSIS 2"/>
    <property type="match status" value="1"/>
</dbReference>
<evidence type="ECO:0000313" key="3">
    <source>
        <dbReference type="Proteomes" id="UP000014760"/>
    </source>
</evidence>
<dbReference type="Proteomes" id="UP000014760">
    <property type="component" value="Unassembled WGS sequence"/>
</dbReference>
<reference evidence="1 3" key="2">
    <citation type="journal article" date="2013" name="Nature">
        <title>Insights into bilaterian evolution from three spiralian genomes.</title>
        <authorList>
            <person name="Simakov O."/>
            <person name="Marletaz F."/>
            <person name="Cho S.J."/>
            <person name="Edsinger-Gonzales E."/>
            <person name="Havlak P."/>
            <person name="Hellsten U."/>
            <person name="Kuo D.H."/>
            <person name="Larsson T."/>
            <person name="Lv J."/>
            <person name="Arendt D."/>
            <person name="Savage R."/>
            <person name="Osoegawa K."/>
            <person name="de Jong P."/>
            <person name="Grimwood J."/>
            <person name="Chapman J.A."/>
            <person name="Shapiro H."/>
            <person name="Aerts A."/>
            <person name="Otillar R.P."/>
            <person name="Terry A.Y."/>
            <person name="Boore J.L."/>
            <person name="Grigoriev I.V."/>
            <person name="Lindberg D.R."/>
            <person name="Seaver E.C."/>
            <person name="Weisblat D.A."/>
            <person name="Putnam N.H."/>
            <person name="Rokhsar D.S."/>
        </authorList>
    </citation>
    <scope>NUCLEOTIDE SEQUENCE</scope>
    <source>
        <strain evidence="1 3">I ESC-2004</strain>
    </source>
</reference>